<gene>
    <name evidence="2" type="ORF">DU505_13735</name>
</gene>
<reference evidence="2 3" key="1">
    <citation type="submission" date="2018-07" db="EMBL/GenBank/DDBJ databases">
        <title>Halomonas montanilacus sp. nov., isolated from Lake Pengyan on Tibetan Plateau.</title>
        <authorList>
            <person name="Lu H."/>
            <person name="Xing P."/>
            <person name="Wu Q."/>
        </authorList>
    </citation>
    <scope>NUCLEOTIDE SEQUENCE [LARGE SCALE GENOMIC DNA]</scope>
    <source>
        <strain evidence="2 3">PYC7W</strain>
    </source>
</reference>
<feature type="transmembrane region" description="Helical" evidence="1">
    <location>
        <begin position="132"/>
        <end position="156"/>
    </location>
</feature>
<keyword evidence="1" id="KW-1133">Transmembrane helix</keyword>
<protein>
    <submittedName>
        <fullName evidence="2">Uncharacterized protein</fullName>
    </submittedName>
</protein>
<evidence type="ECO:0000313" key="3">
    <source>
        <dbReference type="Proteomes" id="UP000252405"/>
    </source>
</evidence>
<dbReference type="EMBL" id="QPII01000010">
    <property type="protein sequence ID" value="RCV88350.1"/>
    <property type="molecule type" value="Genomic_DNA"/>
</dbReference>
<keyword evidence="1" id="KW-0472">Membrane</keyword>
<organism evidence="2 3">
    <name type="scientific">Billgrantia montanilacus</name>
    <dbReference type="NCBI Taxonomy" id="2282305"/>
    <lineage>
        <taxon>Bacteria</taxon>
        <taxon>Pseudomonadati</taxon>
        <taxon>Pseudomonadota</taxon>
        <taxon>Gammaproteobacteria</taxon>
        <taxon>Oceanospirillales</taxon>
        <taxon>Halomonadaceae</taxon>
        <taxon>Billgrantia</taxon>
    </lineage>
</organism>
<feature type="transmembrane region" description="Helical" evidence="1">
    <location>
        <begin position="12"/>
        <end position="34"/>
    </location>
</feature>
<evidence type="ECO:0000256" key="1">
    <source>
        <dbReference type="SAM" id="Phobius"/>
    </source>
</evidence>
<keyword evidence="3" id="KW-1185">Reference proteome</keyword>
<feature type="transmembrane region" description="Helical" evidence="1">
    <location>
        <begin position="46"/>
        <end position="71"/>
    </location>
</feature>
<dbReference type="Proteomes" id="UP000252405">
    <property type="component" value="Unassembled WGS sequence"/>
</dbReference>
<accession>A0A368TUM5</accession>
<feature type="transmembrane region" description="Helical" evidence="1">
    <location>
        <begin position="92"/>
        <end position="112"/>
    </location>
</feature>
<sequence length="162" mass="17954">MTTKDVTAIALRLFSLWLLVQVILNVPSLVLYLTTMEQYQEQIIPGYVYIAMIGGFIVVGLMAVYLIWLAAKSVLAYEAGGSGAATDDRSQTFLLQLGGVYFIVTSLAYLPRSLGFFLSSMEVSYVHVLSPLGLLFQLFIGLALVFNASWWVHLLARLRGRP</sequence>
<proteinExistence type="predicted"/>
<dbReference type="RefSeq" id="WP_114479566.1">
    <property type="nucleotide sequence ID" value="NZ_QPII01000010.1"/>
</dbReference>
<dbReference type="OrthoDB" id="7059897at2"/>
<comment type="caution">
    <text evidence="2">The sequence shown here is derived from an EMBL/GenBank/DDBJ whole genome shotgun (WGS) entry which is preliminary data.</text>
</comment>
<dbReference type="AlphaFoldDB" id="A0A368TUM5"/>
<evidence type="ECO:0000313" key="2">
    <source>
        <dbReference type="EMBL" id="RCV88350.1"/>
    </source>
</evidence>
<name>A0A368TUM5_9GAMM</name>
<keyword evidence="1" id="KW-0812">Transmembrane</keyword>